<gene>
    <name evidence="3" type="primary">oprM_2</name>
    <name evidence="3" type="ORF">KPC_2317</name>
</gene>
<sequence length="464" mass="51785">MSNINLVKNTLSFFTLPFVLSACVNLQSPEPAEHANIPLSFYSSTNGQSIAQQSYKTFISDQRLLQVIQLALDNNRDLRTAVLNIQKAQQQYQITQNDQLPNIGVSASVIREIDSFKNPNNPYSTYQVGVGFTDYELDLWGRLKSLKDSALNQYLATQNNRDAVQISLIAQVSNAWLNYALASAQLKLAEQTVQTQLQSYEMIKKRFKAGVDNELPLHQSEILLETSRNDVANFKTQILQAENLLNLLVGQQVPKNLLSDQSIASISNETVFTTGLPSDLLNNRPDLKAAQYQLRAAGANIGVAKARLFPNITLTATTGFASTQLKELFNAQSFSWSIGPSLDLPIWDWGTRKAGVKISEIEQQTALAQYEKTIQTAFREVNDALATKMFISDRISAQERLVKSTYRSFQLSQNRFKSGLDSYLAVLDSERSTYAAKQNLLVLQQAKLNNQIELYKSLGGGLEH</sequence>
<dbReference type="GO" id="GO:0009279">
    <property type="term" value="C:cell outer membrane"/>
    <property type="evidence" value="ECO:0007669"/>
    <property type="project" value="UniProtKB-SubCell"/>
</dbReference>
<dbReference type="Gene3D" id="2.20.200.10">
    <property type="entry name" value="Outer membrane efflux proteins (OEP)"/>
    <property type="match status" value="1"/>
</dbReference>
<dbReference type="PANTHER" id="PTHR30203:SF32">
    <property type="entry name" value="CATION EFFLUX SYSTEM PROTEIN CUSC"/>
    <property type="match status" value="1"/>
</dbReference>
<dbReference type="InParanoid" id="A0A2U3N0R0"/>
<keyword evidence="2" id="KW-0472">Membrane</keyword>
<keyword evidence="2" id="KW-0812">Transmembrane</keyword>
<dbReference type="Pfam" id="PF02321">
    <property type="entry name" value="OEP"/>
    <property type="match status" value="2"/>
</dbReference>
<dbReference type="Gene3D" id="1.20.1600.10">
    <property type="entry name" value="Outer membrane efflux proteins (OEP)"/>
    <property type="match status" value="1"/>
</dbReference>
<keyword evidence="4" id="KW-1185">Reference proteome</keyword>
<organism evidence="3 4">
    <name type="scientific">Acinetobacter stercoris</name>
    <dbReference type="NCBI Taxonomy" id="2126983"/>
    <lineage>
        <taxon>Bacteria</taxon>
        <taxon>Pseudomonadati</taxon>
        <taxon>Pseudomonadota</taxon>
        <taxon>Gammaproteobacteria</taxon>
        <taxon>Moraxellales</taxon>
        <taxon>Moraxellaceae</taxon>
        <taxon>Acinetobacter</taxon>
    </lineage>
</organism>
<reference evidence="4" key="1">
    <citation type="submission" date="2018-03" db="EMBL/GenBank/DDBJ databases">
        <authorList>
            <person name="Blom J."/>
        </authorList>
    </citation>
    <scope>NUCLEOTIDE SEQUENCE [LARGE SCALE GENOMIC DNA]</scope>
    <source>
        <strain evidence="4">KPC-SM-21</strain>
    </source>
</reference>
<evidence type="ECO:0000256" key="1">
    <source>
        <dbReference type="ARBA" id="ARBA00007613"/>
    </source>
</evidence>
<dbReference type="PANTHER" id="PTHR30203">
    <property type="entry name" value="OUTER MEMBRANE CATION EFFLUX PROTEIN"/>
    <property type="match status" value="1"/>
</dbReference>
<protein>
    <submittedName>
        <fullName evidence="3">Outer membrane protein OprM</fullName>
    </submittedName>
</protein>
<dbReference type="FunCoup" id="A0A2U3N0R0">
    <property type="interactions" value="209"/>
</dbReference>
<dbReference type="InterPro" id="IPR003423">
    <property type="entry name" value="OMP_efflux"/>
</dbReference>
<name>A0A2U3N0R0_9GAMM</name>
<keyword evidence="2" id="KW-1134">Transmembrane beta strand</keyword>
<keyword evidence="2" id="KW-0449">Lipoprotein</keyword>
<dbReference type="SUPFAM" id="SSF56954">
    <property type="entry name" value="Outer membrane efflux proteins (OEP)"/>
    <property type="match status" value="1"/>
</dbReference>
<dbReference type="GO" id="GO:0015562">
    <property type="term" value="F:efflux transmembrane transporter activity"/>
    <property type="evidence" value="ECO:0007669"/>
    <property type="project" value="InterPro"/>
</dbReference>
<dbReference type="AlphaFoldDB" id="A0A2U3N0R0"/>
<dbReference type="EMBL" id="OOGT01000109">
    <property type="protein sequence ID" value="SPL71139.1"/>
    <property type="molecule type" value="Genomic_DNA"/>
</dbReference>
<comment type="subcellular location">
    <subcellularLocation>
        <location evidence="2">Cell outer membrane</location>
        <topology evidence="2">Lipid-anchor</topology>
    </subcellularLocation>
</comment>
<accession>A0A2U3N0R0</accession>
<dbReference type="InterPro" id="IPR010131">
    <property type="entry name" value="MdtP/NodT-like"/>
</dbReference>
<dbReference type="NCBIfam" id="TIGR01845">
    <property type="entry name" value="outer_NodT"/>
    <property type="match status" value="1"/>
</dbReference>
<keyword evidence="2" id="KW-0564">Palmitate</keyword>
<dbReference type="Proteomes" id="UP000245974">
    <property type="component" value="Unassembled WGS sequence"/>
</dbReference>
<evidence type="ECO:0000313" key="4">
    <source>
        <dbReference type="Proteomes" id="UP000245974"/>
    </source>
</evidence>
<dbReference type="RefSeq" id="WP_121974582.1">
    <property type="nucleotide sequence ID" value="NZ_OOGT01000109.1"/>
</dbReference>
<evidence type="ECO:0000313" key="3">
    <source>
        <dbReference type="EMBL" id="SPL71139.1"/>
    </source>
</evidence>
<comment type="similarity">
    <text evidence="1 2">Belongs to the outer membrane factor (OMF) (TC 1.B.17) family.</text>
</comment>
<evidence type="ECO:0000256" key="2">
    <source>
        <dbReference type="RuleBase" id="RU362097"/>
    </source>
</evidence>
<proteinExistence type="inferred from homology"/>
<dbReference type="OrthoDB" id="9770517at2"/>